<organism evidence="2 3">
    <name type="scientific">Streptomyces osmaniensis</name>
    <dbReference type="NCBI Taxonomy" id="593134"/>
    <lineage>
        <taxon>Bacteria</taxon>
        <taxon>Bacillati</taxon>
        <taxon>Actinomycetota</taxon>
        <taxon>Actinomycetes</taxon>
        <taxon>Kitasatosporales</taxon>
        <taxon>Streptomycetaceae</taxon>
        <taxon>Streptomyces</taxon>
    </lineage>
</organism>
<protein>
    <submittedName>
        <fullName evidence="2">Uncharacterized protein</fullName>
    </submittedName>
</protein>
<proteinExistence type="predicted"/>
<gene>
    <name evidence="2" type="ORF">GCM10022295_07030</name>
</gene>
<evidence type="ECO:0000313" key="3">
    <source>
        <dbReference type="Proteomes" id="UP001500707"/>
    </source>
</evidence>
<keyword evidence="3" id="KW-1185">Reference proteome</keyword>
<feature type="region of interest" description="Disordered" evidence="1">
    <location>
        <begin position="287"/>
        <end position="307"/>
    </location>
</feature>
<dbReference type="Proteomes" id="UP001500707">
    <property type="component" value="Unassembled WGS sequence"/>
</dbReference>
<evidence type="ECO:0000256" key="1">
    <source>
        <dbReference type="SAM" id="MobiDB-lite"/>
    </source>
</evidence>
<dbReference type="RefSeq" id="WP_346180165.1">
    <property type="nucleotide sequence ID" value="NZ_BAABCE010000001.1"/>
</dbReference>
<dbReference type="EMBL" id="BAABCE010000001">
    <property type="protein sequence ID" value="GAA3527580.1"/>
    <property type="molecule type" value="Genomic_DNA"/>
</dbReference>
<reference evidence="3" key="1">
    <citation type="journal article" date="2019" name="Int. J. Syst. Evol. Microbiol.">
        <title>The Global Catalogue of Microorganisms (GCM) 10K type strain sequencing project: providing services to taxonomists for standard genome sequencing and annotation.</title>
        <authorList>
            <consortium name="The Broad Institute Genomics Platform"/>
            <consortium name="The Broad Institute Genome Sequencing Center for Infectious Disease"/>
            <person name="Wu L."/>
            <person name="Ma J."/>
        </authorList>
    </citation>
    <scope>NUCLEOTIDE SEQUENCE [LARGE SCALE GENOMIC DNA]</scope>
    <source>
        <strain evidence="3">JCM 17656</strain>
    </source>
</reference>
<feature type="region of interest" description="Disordered" evidence="1">
    <location>
        <begin position="108"/>
        <end position="216"/>
    </location>
</feature>
<sequence>MPWFVVDDNADTHPKMIAAGNAALGLWLKAGAYASRHLTDGIVPGTVAKMYSNGSKTQIAKLVTAGLWHVAGHDCSHPKCLQPAPGDYAIHDYLIYNPSRRDVLVKRERAAEKKRKQRAAQDAQGNRGEYDDDPHGNREGFAEDSPANPSRNSDGAAGHGDTSPGDGSGTRARGNPSPPRPSHEGGAGRESTAGSRGRAALSPIPADWEPSDDDVQAAQLARTDAGREQLNAVQIAAVTRKFRQRMLDDQVQAAAWGGRWQQWAENERTEPAGPGGNVVPLPVMSKSQQQLAGLDRLRERMNGGQSG</sequence>
<name>A0ABP6V3G8_9ACTN</name>
<comment type="caution">
    <text evidence="2">The sequence shown here is derived from an EMBL/GenBank/DDBJ whole genome shotgun (WGS) entry which is preliminary data.</text>
</comment>
<evidence type="ECO:0000313" key="2">
    <source>
        <dbReference type="EMBL" id="GAA3527580.1"/>
    </source>
</evidence>
<accession>A0ABP6V3G8</accession>